<organism evidence="1 2">
    <name type="scientific">Gloeobacter kilaueensis (strain ATCC BAA-2537 / CCAP 1431/1 / ULC 316 / JS1)</name>
    <dbReference type="NCBI Taxonomy" id="1183438"/>
    <lineage>
        <taxon>Bacteria</taxon>
        <taxon>Bacillati</taxon>
        <taxon>Cyanobacteriota</taxon>
        <taxon>Cyanophyceae</taxon>
        <taxon>Gloeobacterales</taxon>
        <taxon>Gloeobacteraceae</taxon>
        <taxon>Gloeobacter</taxon>
    </lineage>
</organism>
<sequence>MHQPVVAIGLDAADPVLIDRWMAQGHLPALARLRAQGIAGRLQNLDCFKNETPWTTFLTGCLPETTGHYSPIKFYEGSYEVDDTSAYDFREYPPFYALGEDYRVAVFDVPQSVVVSDLKGLQMLGWGAHSAQTPSRSDPEGLFAELVRRYGDHPAYRRDYGDWFDPFYQERLQRTLEEGIRRRTAICSDLLQRGPWDLFLTAFSELHAPGHDLFHLSQPDHPLYGLTATAGSDPLLQFYKTVDRAVGELAEQVPTDAHLVVFSVNGTCSNYEDLPSMILLAEFCYRFSFPGQWLLTSAPAGARTEPMIPNVAHGSWSLQVRKLRHEPDAIRRQLRRAVPGRFHHHLDRMLGTLPGSGPTDWQPGADWYRSFWPTMRAFALPSLSEGYIRINLEGREPAGIVSMADYEATCEELSEKLYRLKDRDGKPHVQRVIRTRHRPDQRGAKLFEADLIVIWQDRPTDLLDSPDCGRIGPVPYRRPGGHRPQGVLFARGPRIAPGSYLMGGHVVDLAPTLLDLMGAPIPEHLEGRPLLTGSAAALCHPKEWP</sequence>
<dbReference type="AlphaFoldDB" id="U5QI27"/>
<dbReference type="Proteomes" id="UP000017396">
    <property type="component" value="Chromosome"/>
</dbReference>
<keyword evidence="2" id="KW-1185">Reference proteome</keyword>
<protein>
    <submittedName>
        <fullName evidence="1">Type I phosphodiesterase/nucleotide pyrophosphatase</fullName>
    </submittedName>
</protein>
<reference evidence="1 2" key="1">
    <citation type="journal article" date="2013" name="PLoS ONE">
        <title>Cultivation and Complete Genome Sequencing of Gloeobacter kilaueensis sp. nov., from a Lava Cave in Kilauea Caldera, Hawai'i.</title>
        <authorList>
            <person name="Saw J.H."/>
            <person name="Schatz M."/>
            <person name="Brown M.V."/>
            <person name="Kunkel D.D."/>
            <person name="Foster J.S."/>
            <person name="Shick H."/>
            <person name="Christensen S."/>
            <person name="Hou S."/>
            <person name="Wan X."/>
            <person name="Donachie S.P."/>
        </authorList>
    </citation>
    <scope>NUCLEOTIDE SEQUENCE [LARGE SCALE GENOMIC DNA]</scope>
    <source>
        <strain evidence="2">JS</strain>
    </source>
</reference>
<dbReference type="STRING" id="1183438.GKIL_2391"/>
<dbReference type="InterPro" id="IPR017850">
    <property type="entry name" value="Alkaline_phosphatase_core_sf"/>
</dbReference>
<proteinExistence type="predicted"/>
<dbReference type="PATRIC" id="fig|1183438.3.peg.2349"/>
<dbReference type="EMBL" id="CP003587">
    <property type="protein sequence ID" value="AGY58637.1"/>
    <property type="molecule type" value="Genomic_DNA"/>
</dbReference>
<dbReference type="eggNOG" id="COG3379">
    <property type="taxonomic scope" value="Bacteria"/>
</dbReference>
<gene>
    <name evidence="1" type="ORF">GKIL_2391</name>
</gene>
<evidence type="ECO:0000313" key="1">
    <source>
        <dbReference type="EMBL" id="AGY58637.1"/>
    </source>
</evidence>
<dbReference type="RefSeq" id="WP_023173812.1">
    <property type="nucleotide sequence ID" value="NC_022600.1"/>
</dbReference>
<evidence type="ECO:0000313" key="2">
    <source>
        <dbReference type="Proteomes" id="UP000017396"/>
    </source>
</evidence>
<dbReference type="KEGG" id="glj:GKIL_2391"/>
<dbReference type="HOGENOM" id="CLU_024306_0_0_3"/>
<dbReference type="Pfam" id="PF01663">
    <property type="entry name" value="Phosphodiest"/>
    <property type="match status" value="1"/>
</dbReference>
<dbReference type="Gene3D" id="3.40.720.10">
    <property type="entry name" value="Alkaline Phosphatase, subunit A"/>
    <property type="match status" value="2"/>
</dbReference>
<dbReference type="InterPro" id="IPR002591">
    <property type="entry name" value="Phosphodiest/P_Trfase"/>
</dbReference>
<name>U5QI27_GLOK1</name>
<dbReference type="SUPFAM" id="SSF53649">
    <property type="entry name" value="Alkaline phosphatase-like"/>
    <property type="match status" value="1"/>
</dbReference>
<accession>U5QI27</accession>
<dbReference type="OrthoDB" id="9779418at2"/>